<reference evidence="2" key="1">
    <citation type="journal article" date="2020" name="Phytopathology">
        <title>Genome Sequence Resources of Colletotrichum truncatum, C. plurivorum, C. musicola, and C. sojae: Four Species Pathogenic to Soybean (Glycine max).</title>
        <authorList>
            <person name="Rogerio F."/>
            <person name="Boufleur T.R."/>
            <person name="Ciampi-Guillardi M."/>
            <person name="Sukno S.A."/>
            <person name="Thon M.R."/>
            <person name="Massola Junior N.S."/>
            <person name="Baroncelli R."/>
        </authorList>
    </citation>
    <scope>NUCLEOTIDE SEQUENCE</scope>
    <source>
        <strain evidence="2">LFN00145</strain>
    </source>
</reference>
<organism evidence="2 3">
    <name type="scientific">Colletotrichum plurivorum</name>
    <dbReference type="NCBI Taxonomy" id="2175906"/>
    <lineage>
        <taxon>Eukaryota</taxon>
        <taxon>Fungi</taxon>
        <taxon>Dikarya</taxon>
        <taxon>Ascomycota</taxon>
        <taxon>Pezizomycotina</taxon>
        <taxon>Sordariomycetes</taxon>
        <taxon>Hypocreomycetidae</taxon>
        <taxon>Glomerellales</taxon>
        <taxon>Glomerellaceae</taxon>
        <taxon>Colletotrichum</taxon>
        <taxon>Colletotrichum orchidearum species complex</taxon>
    </lineage>
</organism>
<feature type="region of interest" description="Disordered" evidence="1">
    <location>
        <begin position="265"/>
        <end position="324"/>
    </location>
</feature>
<feature type="compositionally biased region" description="Polar residues" evidence="1">
    <location>
        <begin position="131"/>
        <end position="142"/>
    </location>
</feature>
<sequence length="475" mass="51897">MNDISREQRRNNVVCERTTDRSRPQLPRNPSISILTSDDDALKADIDDDFRPAWQLEFDKSGDRLRARSPASFLSCFSSGDANNAHGADVPPFSMMEFSRKYVREQDPRSSGFFDACSATRSRRTDLGNLDRSQPTMPTLTLSSWSGRGGRKGGLRGSVAEAGRRRAAKRRQQEADAGADARNTGRKQEHALTGRKHAENAHGWRHDANIPRSRPQESSGLAKGGKVVFLDCDSFEGLRGFPLGVDCSIGVERPRHIVESWTVDSGQGWSASPDGSGVPGLVPSLPAMGSAPPSLSVSTPSRANGVEAGEEDYGQKQVPHSRSAARPSPICAALLITLGRHLADLLWRRSCQDLVTDPGFYKRVSESSRHPGSAQAVRPSASPRRAFDPWAVAITYTAYEALMMLTDYLVEVMIQRKQRRVVDSVAESLMPTTDNRTPARRPAPGHPDPENTPSLPKRCGLPPILACFSEPMSCS</sequence>
<evidence type="ECO:0000313" key="2">
    <source>
        <dbReference type="EMBL" id="KAF6841138.1"/>
    </source>
</evidence>
<evidence type="ECO:0000256" key="1">
    <source>
        <dbReference type="SAM" id="MobiDB-lite"/>
    </source>
</evidence>
<feature type="region of interest" description="Disordered" evidence="1">
    <location>
        <begin position="125"/>
        <end position="222"/>
    </location>
</feature>
<feature type="compositionally biased region" description="Basic and acidic residues" evidence="1">
    <location>
        <begin position="186"/>
        <end position="209"/>
    </location>
</feature>
<dbReference type="AlphaFoldDB" id="A0A8H6U594"/>
<protein>
    <submittedName>
        <fullName evidence="2">Uncharacterized protein</fullName>
    </submittedName>
</protein>
<dbReference type="EMBL" id="WIGO01000004">
    <property type="protein sequence ID" value="KAF6841138.1"/>
    <property type="molecule type" value="Genomic_DNA"/>
</dbReference>
<proteinExistence type="predicted"/>
<name>A0A8H6U594_9PEZI</name>
<evidence type="ECO:0000313" key="3">
    <source>
        <dbReference type="Proteomes" id="UP000654918"/>
    </source>
</evidence>
<comment type="caution">
    <text evidence="2">The sequence shown here is derived from an EMBL/GenBank/DDBJ whole genome shotgun (WGS) entry which is preliminary data.</text>
</comment>
<feature type="region of interest" description="Disordered" evidence="1">
    <location>
        <begin position="425"/>
        <end position="457"/>
    </location>
</feature>
<gene>
    <name evidence="2" type="ORF">CPLU01_00699</name>
</gene>
<feature type="compositionally biased region" description="Basic and acidic residues" evidence="1">
    <location>
        <begin position="1"/>
        <end position="10"/>
    </location>
</feature>
<keyword evidence="3" id="KW-1185">Reference proteome</keyword>
<accession>A0A8H6U594</accession>
<dbReference type="Proteomes" id="UP000654918">
    <property type="component" value="Unassembled WGS sequence"/>
</dbReference>
<feature type="region of interest" description="Disordered" evidence="1">
    <location>
        <begin position="1"/>
        <end position="34"/>
    </location>
</feature>
<feature type="compositionally biased region" description="Polar residues" evidence="1">
    <location>
        <begin position="293"/>
        <end position="302"/>
    </location>
</feature>